<dbReference type="STRING" id="5353.A0A1Q3EM40"/>
<evidence type="ECO:0000256" key="1">
    <source>
        <dbReference type="ARBA" id="ARBA00022741"/>
    </source>
</evidence>
<feature type="region of interest" description="Disordered" evidence="3">
    <location>
        <begin position="890"/>
        <end position="950"/>
    </location>
</feature>
<feature type="compositionally biased region" description="Basic and acidic residues" evidence="3">
    <location>
        <begin position="250"/>
        <end position="259"/>
    </location>
</feature>
<dbReference type="PROSITE" id="PS00108">
    <property type="entry name" value="PROTEIN_KINASE_ST"/>
    <property type="match status" value="1"/>
</dbReference>
<feature type="region of interest" description="Disordered" evidence="3">
    <location>
        <begin position="548"/>
        <end position="575"/>
    </location>
</feature>
<keyword evidence="5" id="KW-0418">Kinase</keyword>
<feature type="compositionally biased region" description="Low complexity" evidence="3">
    <location>
        <begin position="1018"/>
        <end position="1052"/>
    </location>
</feature>
<feature type="compositionally biased region" description="Basic and acidic residues" evidence="3">
    <location>
        <begin position="993"/>
        <end position="1003"/>
    </location>
</feature>
<feature type="compositionally biased region" description="Polar residues" evidence="3">
    <location>
        <begin position="616"/>
        <end position="625"/>
    </location>
</feature>
<feature type="compositionally biased region" description="Polar residues" evidence="3">
    <location>
        <begin position="25"/>
        <end position="37"/>
    </location>
</feature>
<dbReference type="InterPro" id="IPR008271">
    <property type="entry name" value="Ser/Thr_kinase_AS"/>
</dbReference>
<gene>
    <name evidence="5" type="ORF">LENED_010314</name>
</gene>
<feature type="region of interest" description="Disordered" evidence="3">
    <location>
        <begin position="127"/>
        <end position="263"/>
    </location>
</feature>
<evidence type="ECO:0000256" key="2">
    <source>
        <dbReference type="ARBA" id="ARBA00022840"/>
    </source>
</evidence>
<evidence type="ECO:0000313" key="6">
    <source>
        <dbReference type="Proteomes" id="UP000188533"/>
    </source>
</evidence>
<feature type="region of interest" description="Disordered" evidence="3">
    <location>
        <begin position="1"/>
        <end position="114"/>
    </location>
</feature>
<dbReference type="InterPro" id="IPR011009">
    <property type="entry name" value="Kinase-like_dom_sf"/>
</dbReference>
<feature type="compositionally biased region" description="Polar residues" evidence="3">
    <location>
        <begin position="44"/>
        <end position="71"/>
    </location>
</feature>
<dbReference type="SUPFAM" id="SSF56112">
    <property type="entry name" value="Protein kinase-like (PK-like)"/>
    <property type="match status" value="1"/>
</dbReference>
<feature type="compositionally biased region" description="Low complexity" evidence="3">
    <location>
        <begin position="626"/>
        <end position="654"/>
    </location>
</feature>
<dbReference type="GO" id="GO:0007166">
    <property type="term" value="P:cell surface receptor signaling pathway"/>
    <property type="evidence" value="ECO:0007669"/>
    <property type="project" value="InterPro"/>
</dbReference>
<feature type="region of interest" description="Disordered" evidence="3">
    <location>
        <begin position="984"/>
        <end position="1054"/>
    </location>
</feature>
<dbReference type="PANTHER" id="PTHR24418">
    <property type="entry name" value="TYROSINE-PROTEIN KINASE"/>
    <property type="match status" value="1"/>
</dbReference>
<keyword evidence="2" id="KW-0067">ATP-binding</keyword>
<comment type="caution">
    <text evidence="5">The sequence shown here is derived from an EMBL/GenBank/DDBJ whole genome shotgun (WGS) entry which is preliminary data.</text>
</comment>
<keyword evidence="1" id="KW-0547">Nucleotide-binding</keyword>
<feature type="region of interest" description="Disordered" evidence="3">
    <location>
        <begin position="1776"/>
        <end position="1803"/>
    </location>
</feature>
<dbReference type="Gene3D" id="1.10.510.10">
    <property type="entry name" value="Transferase(Phosphotransferase) domain 1"/>
    <property type="match status" value="1"/>
</dbReference>
<dbReference type="EMBL" id="BDGU01000612">
    <property type="protein sequence ID" value="GAW08262.1"/>
    <property type="molecule type" value="Genomic_DNA"/>
</dbReference>
<feature type="region of interest" description="Disordered" evidence="3">
    <location>
        <begin position="838"/>
        <end position="860"/>
    </location>
</feature>
<dbReference type="InterPro" id="IPR036537">
    <property type="entry name" value="Adaptor_Cbl_N_dom_sf"/>
</dbReference>
<feature type="compositionally biased region" description="Low complexity" evidence="3">
    <location>
        <begin position="1699"/>
        <end position="1708"/>
    </location>
</feature>
<feature type="region of interest" description="Disordered" evidence="3">
    <location>
        <begin position="1326"/>
        <end position="1379"/>
    </location>
</feature>
<feature type="region of interest" description="Disordered" evidence="3">
    <location>
        <begin position="1699"/>
        <end position="1722"/>
    </location>
</feature>
<evidence type="ECO:0000256" key="3">
    <source>
        <dbReference type="SAM" id="MobiDB-lite"/>
    </source>
</evidence>
<dbReference type="InterPro" id="IPR059179">
    <property type="entry name" value="MLKL-like_MCAfunc"/>
</dbReference>
<feature type="compositionally biased region" description="Polar residues" evidence="3">
    <location>
        <begin position="1353"/>
        <end position="1379"/>
    </location>
</feature>
<feature type="compositionally biased region" description="Low complexity" evidence="3">
    <location>
        <begin position="938"/>
        <end position="947"/>
    </location>
</feature>
<feature type="region of interest" description="Disordered" evidence="3">
    <location>
        <begin position="732"/>
        <end position="763"/>
    </location>
</feature>
<dbReference type="InterPro" id="IPR001245">
    <property type="entry name" value="Ser-Thr/Tyr_kinase_cat_dom"/>
</dbReference>
<accession>A0A1Q3EM40</accession>
<proteinExistence type="predicted"/>
<feature type="domain" description="Protein kinase" evidence="4">
    <location>
        <begin position="1115"/>
        <end position="1549"/>
    </location>
</feature>
<dbReference type="Pfam" id="PF07714">
    <property type="entry name" value="PK_Tyr_Ser-Thr"/>
    <property type="match status" value="1"/>
</dbReference>
<feature type="compositionally biased region" description="Polar residues" evidence="3">
    <location>
        <begin position="901"/>
        <end position="932"/>
    </location>
</feature>
<feature type="compositionally biased region" description="Polar residues" evidence="3">
    <location>
        <begin position="655"/>
        <end position="675"/>
    </location>
</feature>
<name>A0A1Q3EM40_LENED</name>
<evidence type="ECO:0000259" key="4">
    <source>
        <dbReference type="PROSITE" id="PS50011"/>
    </source>
</evidence>
<organism evidence="5 6">
    <name type="scientific">Lentinula edodes</name>
    <name type="common">Shiitake mushroom</name>
    <name type="synonym">Lentinus edodes</name>
    <dbReference type="NCBI Taxonomy" id="5353"/>
    <lineage>
        <taxon>Eukaryota</taxon>
        <taxon>Fungi</taxon>
        <taxon>Dikarya</taxon>
        <taxon>Basidiomycota</taxon>
        <taxon>Agaricomycotina</taxon>
        <taxon>Agaricomycetes</taxon>
        <taxon>Agaricomycetidae</taxon>
        <taxon>Agaricales</taxon>
        <taxon>Marasmiineae</taxon>
        <taxon>Omphalotaceae</taxon>
        <taxon>Lentinula</taxon>
    </lineage>
</organism>
<dbReference type="PROSITE" id="PS50011">
    <property type="entry name" value="PROTEIN_KINASE_DOM"/>
    <property type="match status" value="1"/>
</dbReference>
<dbReference type="GO" id="GO:0004672">
    <property type="term" value="F:protein kinase activity"/>
    <property type="evidence" value="ECO:0007669"/>
    <property type="project" value="InterPro"/>
</dbReference>
<reference evidence="5 6" key="1">
    <citation type="submission" date="2016-08" db="EMBL/GenBank/DDBJ databases">
        <authorList>
            <consortium name="Lentinula edodes genome sequencing consortium"/>
            <person name="Sakamoto Y."/>
            <person name="Nakade K."/>
            <person name="Sato S."/>
            <person name="Yoshida Y."/>
            <person name="Miyazaki K."/>
            <person name="Natsume S."/>
            <person name="Konno N."/>
        </authorList>
    </citation>
    <scope>NUCLEOTIDE SEQUENCE [LARGE SCALE GENOMIC DNA]</scope>
    <source>
        <strain evidence="5 6">NBRC 111202</strain>
    </source>
</reference>
<feature type="compositionally biased region" description="Polar residues" evidence="3">
    <location>
        <begin position="142"/>
        <end position="151"/>
    </location>
</feature>
<feature type="region of interest" description="Disordered" evidence="3">
    <location>
        <begin position="592"/>
        <end position="681"/>
    </location>
</feature>
<dbReference type="Gene3D" id="3.30.200.20">
    <property type="entry name" value="Phosphorylase Kinase, domain 1"/>
    <property type="match status" value="1"/>
</dbReference>
<keyword evidence="6" id="KW-1185">Reference proteome</keyword>
<dbReference type="SMART" id="SM00220">
    <property type="entry name" value="S_TKc"/>
    <property type="match status" value="1"/>
</dbReference>
<protein>
    <submittedName>
        <fullName evidence="5">TKL TKL-ccinprotein kinase</fullName>
    </submittedName>
</protein>
<reference evidence="5 6" key="2">
    <citation type="submission" date="2017-02" db="EMBL/GenBank/DDBJ databases">
        <title>A genome survey and senescence transcriptome analysis in Lentinula edodes.</title>
        <authorList>
            <person name="Sakamoto Y."/>
            <person name="Nakade K."/>
            <person name="Sato S."/>
            <person name="Yoshida Y."/>
            <person name="Miyazaki K."/>
            <person name="Natsume S."/>
            <person name="Konno N."/>
        </authorList>
    </citation>
    <scope>NUCLEOTIDE SEQUENCE [LARGE SCALE GENOMIC DNA]</scope>
    <source>
        <strain evidence="5 6">NBRC 111202</strain>
    </source>
</reference>
<dbReference type="CDD" id="cd21037">
    <property type="entry name" value="MLKL_NTD"/>
    <property type="match status" value="1"/>
</dbReference>
<sequence length="2108" mass="227235">MQSADCVTQDRLPQHNHAHRRSLPASLSTTPRHSSPLNPGAHNVNCSPNHKHSASFSGPASPYNSPLSFSSPGREARGDNTPPCVPGAHQSAPSLGSPFKPSPDKPCRGTGLSLSINTAGGSELTTLSTVSTTSSPVRSPTQTPGLLSPSATLRPEAFPSDDVRTSRVRARSGSAPKPFTGVGKVTSPNGIPPALAPTSSRASFWRRDEEKLLSPSDSSHSRPWHSMFDTSASSKDRPRRHSVATGTPTKEGKEGKDNDTTGTVPVEQMENWEITRKRVAQAASSILGTSALIAHEILLTSVDLVELAPVPGLQAAARTLLQIWACLQQVDSNRLQCLRLTEHCADILLSVRQEVYEAGDEVEDELRLPFDKLTESFNDVHALLVKQAGRPFLKRYLKRDEISKQLHQCDVGLQEALGMFSISIQIRILKQVQLAEARRQHDTQELLRSVANLSHLSQHGYPIQPDPPSYSMPTTPVALGAPDLQTPKVSQAYSQVPMEPFSLSSGISTSARPPFPYAASSLLSLSGTRSVSTTASASASSHSLIPGLHGLPASSSHSSWSQSQSQSVSVDQSNDQSIEAYSWNYNSNNNSEMTSTGKIPPSLSSVQVPPEPVSPKDTSTVIPSVSITPSSRPSTATSSSTASTQIESSITTESYNAPSSAALQTRSGQIQKSSLPQPPIQLIPTKSSIEASGAMLDAIQRRGNVSVGSSELKVSSLETSATSTSICTVTPGATSVESTSTTSAATSTATSTTASHTTTHPIPPALFPSASSLPPTQVLPTLLSLTRHQAALDAESDYADLRGVMRTALSKGSDVEILKVLGVGLRQARLGRGSVGQLEGLSRGRSGMGGEEGGIESSGLDAGEMAEAIKTLQRAHEAILERERWEDLQARQQEQEDVSNLAPTQLSHVSQITSQQSLEVKSREVQVQQQDNRPGLESRSSSSSSSSIKMLSGIKRRMSLQGSRSYSSTAASLGFQTSSNETIIDEEVEGDENVNRGKPEVGKLRSKRGKVGARLMRSKTSSSSSTSSIATTNDSAWSRSESGSGSGVSKSSVCGKKYTREKDTLDKEFIESGIDALRRMSRSTAVQSRTKTRSHEEVEDPARLLPSWTITRYEIDREEKIGVGFFSDVYKGTWRPPSVPSAPLYPYSAITGISNNGDTSPSLSFYSSYSSRVVAIKVLAETTPRSLFLRETAIWKKLSHPNVLELYGASSASGDPPWFFVSPYMRNGCLVEYLRRNSTSIPHTTQGGFWDAKVPWGLILPGNSAYGVYEAAGLGGGKSLSRYTESTAGGLGRQVAIQGFDLHISTATLDSASIGLGLGLGPNAANPPDVSSASPPIPPHLASKAHIRGPTRADTSGSGSLEDSIRSAGNANVKNSGSGVENVPKEWDLLRFMHEIAKGMEYLHGQGVLHGDLKASNVLVDDKIHCVISDFGQSEMRSEAYRISGTALPHGTLRWQAPEIFAGSSQLTVEMDVYAFAICCTEVLSLGRMPWPLYDDNQVQNHIMANQRPEVPPTCFTSPDLIDLIRLCWATNPLNRPLFSEVASELKALRKKSTLSACVIGAEMMDSRFRSPRFSEPLYQLQDSRSLPSPDMYPIQLLPRVQSASVNTPPRDIHAPVRVAYADGTSSYSSPFSNASSSEDDSFRTANEVLMSTYGEAVRGYSETAVTVSPSIASTIKAGVHASSLSTSPFVPPGTLPFSPATASSPSSSAPPPPILPNSSPYPLMPASSLHLPGDGLAELDFKYNDDNDNSDITSVTLAQSQILKTVKPVRPSSSATSSIFTSTLRESQSGDGCSYDENNRVPGEELVTGNKKVNGYDRYDLPPLANDLIAEAQNERRYRLLLVHEFHPSLTLPLWSPAPVALGAVGYLSKPKGLLTLKGRGGNISKHVSRRYSYPLRVGHKTAHLCTETTMYRYVENLDAPKKWFKANVDTVLEIFGPQHQIQKEDLFFVIGSLDTPEYALFVSHNHPDGQVHFNVFNSSKSPQPWGTFTTDTETPFELGGPSYREPSVSDYIAYPRSQVMVDFNGLSPRLSGILQVFSNFGSEMTYGEPYDVRAFFVLRTDCQVECLPFPRASASIYATLHLGNWKVLSEYFVWIPFPSSSAVKRH</sequence>
<dbReference type="InterPro" id="IPR000719">
    <property type="entry name" value="Prot_kinase_dom"/>
</dbReference>
<feature type="compositionally biased region" description="Low complexity" evidence="3">
    <location>
        <begin position="554"/>
        <end position="575"/>
    </location>
</feature>
<dbReference type="Gene3D" id="1.20.930.20">
    <property type="entry name" value="Adaptor protein Cbl, N-terminal domain"/>
    <property type="match status" value="1"/>
</dbReference>
<evidence type="ECO:0000313" key="5">
    <source>
        <dbReference type="EMBL" id="GAW08262.1"/>
    </source>
</evidence>
<feature type="compositionally biased region" description="Low complexity" evidence="3">
    <location>
        <begin position="127"/>
        <end position="141"/>
    </location>
</feature>
<dbReference type="GO" id="GO:0005524">
    <property type="term" value="F:ATP binding"/>
    <property type="evidence" value="ECO:0007669"/>
    <property type="project" value="UniProtKB-KW"/>
</dbReference>
<keyword evidence="5" id="KW-0808">Transferase</keyword>
<feature type="compositionally biased region" description="Low complexity" evidence="3">
    <location>
        <begin position="733"/>
        <end position="759"/>
    </location>
</feature>
<dbReference type="Proteomes" id="UP000188533">
    <property type="component" value="Unassembled WGS sequence"/>
</dbReference>
<dbReference type="InterPro" id="IPR050198">
    <property type="entry name" value="Non-receptor_tyrosine_kinases"/>
</dbReference>